<dbReference type="OrthoDB" id="225269at2"/>
<dbReference type="InterPro" id="IPR013427">
    <property type="entry name" value="Haem-bd_dom_put"/>
</dbReference>
<dbReference type="Proteomes" id="UP000004358">
    <property type="component" value="Unassembled WGS sequence"/>
</dbReference>
<dbReference type="eggNOG" id="COG2010">
    <property type="taxonomic scope" value="Bacteria"/>
</dbReference>
<gene>
    <name evidence="7" type="ORF">DSM3645_21087</name>
</gene>
<feature type="domain" description="Cytochrome c" evidence="6">
    <location>
        <begin position="877"/>
        <end position="1009"/>
    </location>
</feature>
<dbReference type="Gene3D" id="2.120.10.30">
    <property type="entry name" value="TolB, C-terminal domain"/>
    <property type="match status" value="1"/>
</dbReference>
<dbReference type="eggNOG" id="COG2133">
    <property type="taxonomic scope" value="Bacteria"/>
</dbReference>
<accession>A3ZR14</accession>
<dbReference type="RefSeq" id="WP_002652117.1">
    <property type="nucleotide sequence ID" value="NZ_CH672376.1"/>
</dbReference>
<dbReference type="GO" id="GO:0020037">
    <property type="term" value="F:heme binding"/>
    <property type="evidence" value="ECO:0007669"/>
    <property type="project" value="InterPro"/>
</dbReference>
<dbReference type="PANTHER" id="PTHR33546:SF1">
    <property type="entry name" value="LARGE, MULTIFUNCTIONAL SECRETED PROTEIN"/>
    <property type="match status" value="1"/>
</dbReference>
<dbReference type="Pfam" id="PF23500">
    <property type="entry name" value="DUF7133"/>
    <property type="match status" value="1"/>
</dbReference>
<evidence type="ECO:0000256" key="4">
    <source>
        <dbReference type="PROSITE-ProRule" id="PRU00433"/>
    </source>
</evidence>
<dbReference type="SUPFAM" id="SSF48371">
    <property type="entry name" value="ARM repeat"/>
    <property type="match status" value="1"/>
</dbReference>
<evidence type="ECO:0000256" key="2">
    <source>
        <dbReference type="ARBA" id="ARBA00022723"/>
    </source>
</evidence>
<evidence type="ECO:0000256" key="1">
    <source>
        <dbReference type="ARBA" id="ARBA00022617"/>
    </source>
</evidence>
<keyword evidence="3 4" id="KW-0408">Iron</keyword>
<keyword evidence="5" id="KW-0732">Signal</keyword>
<dbReference type="HOGENOM" id="CLU_004500_0_0_0"/>
<dbReference type="STRING" id="314230.DSM3645_21087"/>
<dbReference type="Gene3D" id="1.10.760.10">
    <property type="entry name" value="Cytochrome c-like domain"/>
    <property type="match status" value="1"/>
</dbReference>
<name>A3ZR14_9BACT</name>
<dbReference type="AlphaFoldDB" id="A3ZR14"/>
<dbReference type="InterPro" id="IPR009056">
    <property type="entry name" value="Cyt_c-like_dom"/>
</dbReference>
<dbReference type="EMBL" id="AANZ01000006">
    <property type="protein sequence ID" value="EAQ81107.1"/>
    <property type="molecule type" value="Genomic_DNA"/>
</dbReference>
<evidence type="ECO:0000313" key="7">
    <source>
        <dbReference type="EMBL" id="EAQ81107.1"/>
    </source>
</evidence>
<dbReference type="GO" id="GO:0046872">
    <property type="term" value="F:metal ion binding"/>
    <property type="evidence" value="ECO:0007669"/>
    <property type="project" value="UniProtKB-KW"/>
</dbReference>
<keyword evidence="1 4" id="KW-0349">Heme</keyword>
<dbReference type="NCBIfam" id="TIGR02603">
    <property type="entry name" value="CxxCH_TIGR02603"/>
    <property type="match status" value="1"/>
</dbReference>
<dbReference type="InterPro" id="IPR055557">
    <property type="entry name" value="DUF7133"/>
</dbReference>
<feature type="signal peptide" evidence="5">
    <location>
        <begin position="1"/>
        <end position="24"/>
    </location>
</feature>
<feature type="chain" id="PRO_5002663650" description="Cytochrome c domain-containing protein" evidence="5">
    <location>
        <begin position="25"/>
        <end position="1016"/>
    </location>
</feature>
<protein>
    <recommendedName>
        <fullName evidence="6">Cytochrome c domain-containing protein</fullName>
    </recommendedName>
</protein>
<dbReference type="PROSITE" id="PS51007">
    <property type="entry name" value="CYTC"/>
    <property type="match status" value="1"/>
</dbReference>
<dbReference type="InterPro" id="IPR036909">
    <property type="entry name" value="Cyt_c-like_dom_sf"/>
</dbReference>
<dbReference type="SUPFAM" id="SSF50952">
    <property type="entry name" value="Soluble quinoprotein glucose dehydrogenase"/>
    <property type="match status" value="1"/>
</dbReference>
<dbReference type="PANTHER" id="PTHR33546">
    <property type="entry name" value="LARGE, MULTIFUNCTIONAL SECRETED PROTEIN-RELATED"/>
    <property type="match status" value="1"/>
</dbReference>
<keyword evidence="2 4" id="KW-0479">Metal-binding</keyword>
<evidence type="ECO:0000313" key="8">
    <source>
        <dbReference type="Proteomes" id="UP000004358"/>
    </source>
</evidence>
<organism evidence="7 8">
    <name type="scientific">Blastopirellula marina DSM 3645</name>
    <dbReference type="NCBI Taxonomy" id="314230"/>
    <lineage>
        <taxon>Bacteria</taxon>
        <taxon>Pseudomonadati</taxon>
        <taxon>Planctomycetota</taxon>
        <taxon>Planctomycetia</taxon>
        <taxon>Pirellulales</taxon>
        <taxon>Pirellulaceae</taxon>
        <taxon>Blastopirellula</taxon>
    </lineage>
</organism>
<dbReference type="InterPro" id="IPR011041">
    <property type="entry name" value="Quinoprot_gluc/sorb_DH_b-prop"/>
</dbReference>
<evidence type="ECO:0000256" key="3">
    <source>
        <dbReference type="ARBA" id="ARBA00023004"/>
    </source>
</evidence>
<dbReference type="GO" id="GO:0009055">
    <property type="term" value="F:electron transfer activity"/>
    <property type="evidence" value="ECO:0007669"/>
    <property type="project" value="InterPro"/>
</dbReference>
<proteinExistence type="predicted"/>
<dbReference type="InterPro" id="IPR013428">
    <property type="entry name" value="Membrane-bound_put_N"/>
</dbReference>
<reference evidence="7 8" key="1">
    <citation type="submission" date="2006-02" db="EMBL/GenBank/DDBJ databases">
        <authorList>
            <person name="Amann R."/>
            <person name="Ferriera S."/>
            <person name="Johnson J."/>
            <person name="Kravitz S."/>
            <person name="Halpern A."/>
            <person name="Remington K."/>
            <person name="Beeson K."/>
            <person name="Tran B."/>
            <person name="Rogers Y.-H."/>
            <person name="Friedman R."/>
            <person name="Venter J.C."/>
        </authorList>
    </citation>
    <scope>NUCLEOTIDE SEQUENCE [LARGE SCALE GENOMIC DNA]</scope>
    <source>
        <strain evidence="7 8">DSM 3645</strain>
    </source>
</reference>
<comment type="caution">
    <text evidence="7">The sequence shown here is derived from an EMBL/GenBank/DDBJ whole genome shotgun (WGS) entry which is preliminary data.</text>
</comment>
<dbReference type="InterPro" id="IPR016024">
    <property type="entry name" value="ARM-type_fold"/>
</dbReference>
<sequence>MTLVKQALIAVVVSLGLFGGQAIADEFAIPDNTEKSTSTPVDPVEVVKSAKLPPGFQLSLVAAEPDVRNPIAMTLDERGRLWVAENYSWAGGGAGGFNGDIRDRILIFEDTNGDGTLDKRSVFWDQAYKLTSIEIGDGGVWAICLPHLLFIPDRDRDDVPDGEPVVVLDGFDSSKGVSHTPANGLKWGPDGWLYGRHGILATSRVGKPGASDSQRFAINTGVWRYHPTRDVAEPVMHGMTNSWGFDFDQHGEMFVINTVIGHLWHVIPGAHTERMFGIDINPHSYQLLKQVADHVHWDEGEAWADVRKGITDKTSAAGGGHAHIGLMIYQGDNWPAEYRNRLYTLNLHGLRINTEYLKRSGAGYAATHGPDICFMEDPWFRGMELLTGPDGGVYLADWSDTGECHDHDGVHRSSGRIYKLTYGEPERIAPFDLQKQSTNQLIALLAHRNTWWARQARRLLTNRAATMMSQEELKTLHAALKESFGETSDPIVRIRLLETIATTAGADESWWIEQLAAEDEYQRSAALKFLVDLTTQADATPSAAVLQTLRQSAANDPSGLVQLHLASALQRLPVDLRWEITQQLAQRDEYATDAVLPLMIWYGIEPAITRDSTQALALLEKSKIPLLTELVARRMTLEIERNPGAVDQMLALAANGKRRAPESVIRGMAAALNGWQKATAPKHWAEVAQKYGQASDVEIRNHVQSLSVVFGDGRALDEIRLIVTNNQLPAEARRSALRSLLVSRPADYVPTLVQLLDDPAMMVAALRGLAQYDDPSIPAKILARVSKYDAAARAEMIQTLAARPSSARSLLDAVQAKRIAASEISAFQARQIASLENEELTSDLIRLWGDVRVSAAEKRALIDSFKEKLSPKVLAQADLSAGRALFQKTCASCHVLYGQGRLLGPDLTGSNRKNIDYLLENVIDPSASVGADFRTVVIAMDDGRVLNGVIGELNERTLTLKSAQESITLDRQEIEEMKTSKVSLMPEGQLQKLSDEETRNLIAYLMSTVQAPLPPE</sequence>
<dbReference type="NCBIfam" id="TIGR02604">
    <property type="entry name" value="Piru_Ver_Nterm"/>
    <property type="match status" value="1"/>
</dbReference>
<evidence type="ECO:0000256" key="5">
    <source>
        <dbReference type="SAM" id="SignalP"/>
    </source>
</evidence>
<dbReference type="SUPFAM" id="SSF46626">
    <property type="entry name" value="Cytochrome c"/>
    <property type="match status" value="1"/>
</dbReference>
<dbReference type="InterPro" id="IPR011042">
    <property type="entry name" value="6-blade_b-propeller_TolB-like"/>
</dbReference>
<evidence type="ECO:0000259" key="6">
    <source>
        <dbReference type="PROSITE" id="PS51007"/>
    </source>
</evidence>